<sequence>MDLSDLLPLYPSQNDPNIQTIVYSKKEFRDFSLEQREEIPKRWEYFTHQKLLPRLMRFCDSLLIIAEAGTGKTLTVIAVAEHMRDHPELEINTCHILTHNEPLGAQFKSEVIKISKTFWNIQSEKTSHRATKTAITNALKCISVKNNGEIRNPPFSYDTSTMITFGVYLMNKTDAQLKRIFAGSLIVIDEVHKLASKDLTPDKWKMFYKERDIVENGKEGDLKTFMKNKGNPSRSEMVYMRIHHLLHIAKVKILLLSATPMENDPSELGIILNLILPYKSQMNFSKEWWSKATKEQLEPYFRGKISYVRAIDNGVDLEVIGEELSFELKGDQVNRTLFTSQMSPLQIEAYKKAKLEDSSRTVGLAVSRRAVSNFVYPDGTYEDKKHKYIYPKPFQLPHILPRMSPEMQNALRLENLHKYSPKYKAIFEIKEKYKYRTCMIYSPYVTLGSHILTAIFFYNGYILFTGVENISSKDDYKRFATITTEVDSEERLKILDTLSSPENHDGRIISVIISSALIIHGFNLGNILLVQIAGSEWNESKNYQAIRRGVRATSHVAILSRMKKDERVKILIYQHASILSENELIESIDTRMYGVAQLKDKSISRILRIAKEYAIDCMINRRRNVRDTDLPYSSECDYNECSYECGNTDVDEKIDYSTYNILYNDEVIDKLANVIENLFSESSRFTFDDIAERMKGSTRKYILRALRKLTSEKIPVLNKFGMTSYVMNYGDEVYLRRDYPIQESYLSDSYYTDNLTAILKKDPVPIHTVDDKKVIEVLETSGSKFWDLYYKLPTVTRIDILEQAMIDGTHPELIERLGMLVLDREKVHIIKNQIPITKVAFSVTTSYKNFKNLMKILDENGWREATPAEEVRYGKLLKKKQERIENDFDKKKVYATIATADGKMRIRDRVGGEVGKKKKKGKNCGDWTVKDLIEKVVLHYMLKPPLGASITYRRDRRRFLIEKGYSAESVIKLTGEKIELLYGWYARETRTQRSIKYGYNKEEICATIEKFFKDNDLILYI</sequence>
<gene>
    <name evidence="2" type="ORF">LCPAC403_02470</name>
</gene>
<reference evidence="2" key="1">
    <citation type="journal article" date="2019" name="MBio">
        <title>Virus Genomes from Deep Sea Sediments Expand the Ocean Megavirome and Support Independent Origins of Viral Gigantism.</title>
        <authorList>
            <person name="Backstrom D."/>
            <person name="Yutin N."/>
            <person name="Jorgensen S.L."/>
            <person name="Dharamshi J."/>
            <person name="Homa F."/>
            <person name="Zaremba-Niedwiedzka K."/>
            <person name="Spang A."/>
            <person name="Wolf Y.I."/>
            <person name="Koonin E.V."/>
            <person name="Ettema T.J."/>
        </authorList>
    </citation>
    <scope>NUCLEOTIDE SEQUENCE</scope>
</reference>
<dbReference type="SUPFAM" id="SSF52540">
    <property type="entry name" value="P-loop containing nucleoside triphosphate hydrolases"/>
    <property type="match status" value="2"/>
</dbReference>
<name>A0A481ZB07_9VIRU</name>
<evidence type="ECO:0000259" key="1">
    <source>
        <dbReference type="PROSITE" id="PS51192"/>
    </source>
</evidence>
<dbReference type="GO" id="GO:0016787">
    <property type="term" value="F:hydrolase activity"/>
    <property type="evidence" value="ECO:0007669"/>
    <property type="project" value="InterPro"/>
</dbReference>
<keyword evidence="2" id="KW-0347">Helicase</keyword>
<dbReference type="Gene3D" id="3.40.50.300">
    <property type="entry name" value="P-loop containing nucleotide triphosphate hydrolases"/>
    <property type="match status" value="2"/>
</dbReference>
<dbReference type="Pfam" id="PF04851">
    <property type="entry name" value="ResIII"/>
    <property type="match status" value="1"/>
</dbReference>
<dbReference type="InterPro" id="IPR027417">
    <property type="entry name" value="P-loop_NTPase"/>
</dbReference>
<dbReference type="GO" id="GO:0004386">
    <property type="term" value="F:helicase activity"/>
    <property type="evidence" value="ECO:0007669"/>
    <property type="project" value="UniProtKB-KW"/>
</dbReference>
<protein>
    <submittedName>
        <fullName evidence="2">DEAD/SNF2-like helicase</fullName>
    </submittedName>
</protein>
<keyword evidence="2" id="KW-0378">Hydrolase</keyword>
<keyword evidence="2" id="KW-0067">ATP-binding</keyword>
<organism evidence="2">
    <name type="scientific">Pithovirus LCPAC403</name>
    <dbReference type="NCBI Taxonomy" id="2506596"/>
    <lineage>
        <taxon>Viruses</taxon>
        <taxon>Pithoviruses</taxon>
    </lineage>
</organism>
<dbReference type="GO" id="GO:0005524">
    <property type="term" value="F:ATP binding"/>
    <property type="evidence" value="ECO:0007669"/>
    <property type="project" value="InterPro"/>
</dbReference>
<dbReference type="InterPro" id="IPR006935">
    <property type="entry name" value="Helicase/UvrB_N"/>
</dbReference>
<keyword evidence="2" id="KW-0547">Nucleotide-binding</keyword>
<evidence type="ECO:0000313" key="2">
    <source>
        <dbReference type="EMBL" id="QBK93113.1"/>
    </source>
</evidence>
<dbReference type="InterPro" id="IPR014001">
    <property type="entry name" value="Helicase_ATP-bd"/>
</dbReference>
<accession>A0A481ZB07</accession>
<proteinExistence type="predicted"/>
<dbReference type="GO" id="GO:0003677">
    <property type="term" value="F:DNA binding"/>
    <property type="evidence" value="ECO:0007669"/>
    <property type="project" value="InterPro"/>
</dbReference>
<dbReference type="EMBL" id="MK500590">
    <property type="protein sequence ID" value="QBK93113.1"/>
    <property type="molecule type" value="Genomic_DNA"/>
</dbReference>
<feature type="domain" description="Helicase ATP-binding" evidence="1">
    <location>
        <begin position="53"/>
        <end position="278"/>
    </location>
</feature>
<dbReference type="PROSITE" id="PS51192">
    <property type="entry name" value="HELICASE_ATP_BIND_1"/>
    <property type="match status" value="1"/>
</dbReference>